<dbReference type="EMBL" id="FXTN01000018">
    <property type="protein sequence ID" value="SMO98854.1"/>
    <property type="molecule type" value="Genomic_DNA"/>
</dbReference>
<gene>
    <name evidence="1" type="ORF">SAMN06265348_1185</name>
</gene>
<name>A0A521FRZ6_9SPHI</name>
<evidence type="ECO:0000313" key="1">
    <source>
        <dbReference type="EMBL" id="SMO98854.1"/>
    </source>
</evidence>
<evidence type="ECO:0000313" key="2">
    <source>
        <dbReference type="Proteomes" id="UP000320300"/>
    </source>
</evidence>
<sequence length="95" mass="10307">MAKAWYVYNGSTNADAQYSAGNYRILSPDNKPACVNGTQICAIYANFTGTSPTLNPDILSLNIKQYIANGLATLVAQPQIPTDAKRHIYLKTILA</sequence>
<keyword evidence="2" id="KW-1185">Reference proteome</keyword>
<protein>
    <submittedName>
        <fullName evidence="1">Uncharacterized protein</fullName>
    </submittedName>
</protein>
<dbReference type="AlphaFoldDB" id="A0A521FRZ6"/>
<dbReference type="Proteomes" id="UP000320300">
    <property type="component" value="Unassembled WGS sequence"/>
</dbReference>
<accession>A0A521FRZ6</accession>
<reference evidence="1 2" key="1">
    <citation type="submission" date="2017-05" db="EMBL/GenBank/DDBJ databases">
        <authorList>
            <person name="Varghese N."/>
            <person name="Submissions S."/>
        </authorList>
    </citation>
    <scope>NUCLEOTIDE SEQUENCE [LARGE SCALE GENOMIC DNA]</scope>
    <source>
        <strain evidence="1 2">DSM 19036</strain>
    </source>
</reference>
<organism evidence="1 2">
    <name type="scientific">Pedobacter westerhofensis</name>
    <dbReference type="NCBI Taxonomy" id="425512"/>
    <lineage>
        <taxon>Bacteria</taxon>
        <taxon>Pseudomonadati</taxon>
        <taxon>Bacteroidota</taxon>
        <taxon>Sphingobacteriia</taxon>
        <taxon>Sphingobacteriales</taxon>
        <taxon>Sphingobacteriaceae</taxon>
        <taxon>Pedobacter</taxon>
    </lineage>
</organism>
<proteinExistence type="predicted"/>
<dbReference type="RefSeq" id="WP_142531133.1">
    <property type="nucleotide sequence ID" value="NZ_CBCSJO010000019.1"/>
</dbReference>
<dbReference type="OrthoDB" id="769564at2"/>